<comment type="caution">
    <text evidence="12">The sequence shown here is derived from an EMBL/GenBank/DDBJ whole genome shotgun (WGS) entry which is preliminary data.</text>
</comment>
<dbReference type="InterPro" id="IPR015422">
    <property type="entry name" value="PyrdxlP-dep_Trfase_small"/>
</dbReference>
<dbReference type="EMBL" id="BAAAQY010000006">
    <property type="protein sequence ID" value="GAA2236711.1"/>
    <property type="molecule type" value="Genomic_DNA"/>
</dbReference>
<feature type="compositionally biased region" description="Polar residues" evidence="9">
    <location>
        <begin position="1"/>
        <end position="12"/>
    </location>
</feature>
<evidence type="ECO:0000313" key="13">
    <source>
        <dbReference type="Proteomes" id="UP001500929"/>
    </source>
</evidence>
<gene>
    <name evidence="8 12" type="primary">gcvP</name>
    <name evidence="12" type="ORF">GCM10009851_22140</name>
</gene>
<dbReference type="CDD" id="cd00613">
    <property type="entry name" value="GDC-P"/>
    <property type="match status" value="1"/>
</dbReference>
<dbReference type="InterPro" id="IPR003437">
    <property type="entry name" value="GcvP"/>
</dbReference>
<organism evidence="12 13">
    <name type="scientific">Herbiconiux moechotypicola</name>
    <dbReference type="NCBI Taxonomy" id="637393"/>
    <lineage>
        <taxon>Bacteria</taxon>
        <taxon>Bacillati</taxon>
        <taxon>Actinomycetota</taxon>
        <taxon>Actinomycetes</taxon>
        <taxon>Micrococcales</taxon>
        <taxon>Microbacteriaceae</taxon>
        <taxon>Herbiconiux</taxon>
    </lineage>
</organism>
<dbReference type="InterPro" id="IPR015424">
    <property type="entry name" value="PyrdxlP-dep_Trfase"/>
</dbReference>
<evidence type="ECO:0000256" key="9">
    <source>
        <dbReference type="SAM" id="MobiDB-lite"/>
    </source>
</evidence>
<dbReference type="Gene3D" id="3.40.640.10">
    <property type="entry name" value="Type I PLP-dependent aspartate aminotransferase-like (Major domain)"/>
    <property type="match status" value="2"/>
</dbReference>
<comment type="function">
    <text evidence="2 8">The glycine cleavage system catalyzes the degradation of glycine. The P protein binds the alpha-amino group of glycine through its pyridoxal phosphate cofactor; CO(2) is released and the remaining methylamine moiety is then transferred to the lipoamide cofactor of the H protein.</text>
</comment>
<dbReference type="EC" id="1.4.4.2" evidence="8"/>
<proteinExistence type="inferred from homology"/>
<evidence type="ECO:0000256" key="2">
    <source>
        <dbReference type="ARBA" id="ARBA00003788"/>
    </source>
</evidence>
<dbReference type="InterPro" id="IPR049315">
    <property type="entry name" value="GDC-P_N"/>
</dbReference>
<comment type="similarity">
    <text evidence="3 8">Belongs to the GcvP family.</text>
</comment>
<feature type="region of interest" description="Disordered" evidence="9">
    <location>
        <begin position="1"/>
        <end position="21"/>
    </location>
</feature>
<feature type="modified residue" description="N6-(pyridoxal phosphate)lysine" evidence="8">
    <location>
        <position position="718"/>
    </location>
</feature>
<feature type="domain" description="Glycine dehydrogenase C-terminal" evidence="11">
    <location>
        <begin position="799"/>
        <end position="920"/>
    </location>
</feature>
<comment type="cofactor">
    <cofactor evidence="1 8">
        <name>pyridoxal 5'-phosphate</name>
        <dbReference type="ChEBI" id="CHEBI:597326"/>
    </cofactor>
</comment>
<evidence type="ECO:0000256" key="5">
    <source>
        <dbReference type="ARBA" id="ARBA00022898"/>
    </source>
</evidence>
<reference evidence="13" key="1">
    <citation type="journal article" date="2019" name="Int. J. Syst. Evol. Microbiol.">
        <title>The Global Catalogue of Microorganisms (GCM) 10K type strain sequencing project: providing services to taxonomists for standard genome sequencing and annotation.</title>
        <authorList>
            <consortium name="The Broad Institute Genomics Platform"/>
            <consortium name="The Broad Institute Genome Sequencing Center for Infectious Disease"/>
            <person name="Wu L."/>
            <person name="Ma J."/>
        </authorList>
    </citation>
    <scope>NUCLEOTIDE SEQUENCE [LARGE SCALE GENOMIC DNA]</scope>
    <source>
        <strain evidence="13">JCM 16117</strain>
    </source>
</reference>
<dbReference type="InterPro" id="IPR020581">
    <property type="entry name" value="GDC_P"/>
</dbReference>
<keyword evidence="13" id="KW-1185">Reference proteome</keyword>
<dbReference type="Gene3D" id="3.90.1150.10">
    <property type="entry name" value="Aspartate Aminotransferase, domain 1"/>
    <property type="match status" value="2"/>
</dbReference>
<evidence type="ECO:0000259" key="11">
    <source>
        <dbReference type="Pfam" id="PF21478"/>
    </source>
</evidence>
<evidence type="ECO:0000256" key="7">
    <source>
        <dbReference type="ARBA" id="ARBA00049026"/>
    </source>
</evidence>
<evidence type="ECO:0000256" key="3">
    <source>
        <dbReference type="ARBA" id="ARBA00010756"/>
    </source>
</evidence>
<keyword evidence="5 8" id="KW-0663">Pyridoxal phosphate</keyword>
<dbReference type="Pfam" id="PF21478">
    <property type="entry name" value="GcvP2_C"/>
    <property type="match status" value="1"/>
</dbReference>
<sequence>MTHPMTTPTTVSSHDDFSRRHIGTDSAAQRRMLEALGYDDLDALMVAAVPSSIRVDRSLSESLLPPAATEREALAELRALAGRNRVSASYLGLGYYDTVTPAVITRNVLENPSWYTAYTPYQPEISQGRLEALLNFQTMVTDLTGLATANASMLDEGTAAVEGMLLARRASKSASHRFVVDSDAFPQTKALLRARAEAVGIEIVERDLAVEGMEIDGADPDARGAFGVFVQYPGASGRVWDPSPVVAEVHSRQGLAVVAADLLALALLTPPGEHGADVAVGTTQRFGVPMGFGGPHAGYLAVRAGLERQLPGRLVGVSVDADGHPAYRLSLQAREQHIRREKATSNICTAQVLLAVMASMYAVYHGPEGVRAIAQRVADQTAALAAALRAAGYELEHEAFFDTLQLRAPGRAHGLVEHAHGRGILLRAVDADTVAVSLDETTDDVRLLELARVFDAVAGTDAGTGTDARETGIPSKLARTSPFLTHPVFSAHHSETSMMRYLKRLADADYALDRGMIPLGSCTMKLNAASEMEAVSWPEFAGLHPFAPKADVEGSLELIAQLERWLAEVTGYDSVSLQPNAGSQGELAGLLAIRAYHRSRGDEARTVCLIPSSAHGTNAASAVLAGMRVVVVACDELGNVDLGDLRAKIVAHAADLAALMITYPSTHGVYEHEVAEICRLVHEAGGQVYVDGANLNALLGFARFGDFGGDVSHLNLHKTFCIPHGGGGPGVGPVAAKAHLAPFLPGHMFAQEGSHLLADGTPVQHDGGPISAAPYGSPGILPISWAYVRMMGLEGLTRATAAAVLAANYVAARLREHYPVLYTGDNGLVAHECILDLRALTQSTGVTVDDVAKRLVDYGFHAPTMSFPVAGTLMVEPTESEGLAEIDRFVDAMIAIRAEIDAVGAGEWPVADNPLRGAPHTARAVIEGEWAHPYSRETAVYPLRSLVRGKYWPPVRRIDQAYGDRNLVCACPPPEAFE</sequence>
<accession>A0ABP5QID1</accession>
<dbReference type="SUPFAM" id="SSF53383">
    <property type="entry name" value="PLP-dependent transferases"/>
    <property type="match status" value="2"/>
</dbReference>
<name>A0ABP5QID1_9MICO</name>
<dbReference type="PANTHER" id="PTHR11773:SF1">
    <property type="entry name" value="GLYCINE DEHYDROGENASE (DECARBOXYLATING), MITOCHONDRIAL"/>
    <property type="match status" value="1"/>
</dbReference>
<dbReference type="NCBIfam" id="NF003346">
    <property type="entry name" value="PRK04366.1"/>
    <property type="match status" value="1"/>
</dbReference>
<comment type="subunit">
    <text evidence="4 8">The glycine cleavage system is composed of four proteins: P, T, L and H.</text>
</comment>
<dbReference type="NCBIfam" id="TIGR00461">
    <property type="entry name" value="gcvP"/>
    <property type="match status" value="1"/>
</dbReference>
<dbReference type="HAMAP" id="MF_00711">
    <property type="entry name" value="GcvP"/>
    <property type="match status" value="1"/>
</dbReference>
<protein>
    <recommendedName>
        <fullName evidence="8">Glycine dehydrogenase (decarboxylating)</fullName>
        <ecNumber evidence="8">1.4.4.2</ecNumber>
    </recommendedName>
    <alternativeName>
        <fullName evidence="8">Glycine cleavage system P-protein</fullName>
    </alternativeName>
    <alternativeName>
        <fullName evidence="8">Glycine decarboxylase</fullName>
    </alternativeName>
    <alternativeName>
        <fullName evidence="8">Glycine dehydrogenase (aminomethyl-transferring)</fullName>
    </alternativeName>
</protein>
<comment type="catalytic activity">
    <reaction evidence="7 8">
        <text>N(6)-[(R)-lipoyl]-L-lysyl-[glycine-cleavage complex H protein] + glycine + H(+) = N(6)-[(R)-S(8)-aminomethyldihydrolipoyl]-L-lysyl-[glycine-cleavage complex H protein] + CO2</text>
        <dbReference type="Rhea" id="RHEA:24304"/>
        <dbReference type="Rhea" id="RHEA-COMP:10494"/>
        <dbReference type="Rhea" id="RHEA-COMP:10495"/>
        <dbReference type="ChEBI" id="CHEBI:15378"/>
        <dbReference type="ChEBI" id="CHEBI:16526"/>
        <dbReference type="ChEBI" id="CHEBI:57305"/>
        <dbReference type="ChEBI" id="CHEBI:83099"/>
        <dbReference type="ChEBI" id="CHEBI:83143"/>
        <dbReference type="EC" id="1.4.4.2"/>
    </reaction>
</comment>
<feature type="domain" description="Glycine cleavage system P-protein N-terminal" evidence="10">
    <location>
        <begin position="19"/>
        <end position="454"/>
    </location>
</feature>
<evidence type="ECO:0000259" key="10">
    <source>
        <dbReference type="Pfam" id="PF02347"/>
    </source>
</evidence>
<evidence type="ECO:0000313" key="12">
    <source>
        <dbReference type="EMBL" id="GAA2236711.1"/>
    </source>
</evidence>
<evidence type="ECO:0000256" key="4">
    <source>
        <dbReference type="ARBA" id="ARBA00011690"/>
    </source>
</evidence>
<evidence type="ECO:0000256" key="1">
    <source>
        <dbReference type="ARBA" id="ARBA00001933"/>
    </source>
</evidence>
<dbReference type="PANTHER" id="PTHR11773">
    <property type="entry name" value="GLYCINE DEHYDROGENASE, DECARBOXYLATING"/>
    <property type="match status" value="1"/>
</dbReference>
<dbReference type="Pfam" id="PF02347">
    <property type="entry name" value="GDC-P"/>
    <property type="match status" value="2"/>
</dbReference>
<evidence type="ECO:0000256" key="8">
    <source>
        <dbReference type="HAMAP-Rule" id="MF_00711"/>
    </source>
</evidence>
<feature type="domain" description="Glycine cleavage system P-protein N-terminal" evidence="10">
    <location>
        <begin position="487"/>
        <end position="749"/>
    </location>
</feature>
<evidence type="ECO:0000256" key="6">
    <source>
        <dbReference type="ARBA" id="ARBA00023002"/>
    </source>
</evidence>
<dbReference type="Proteomes" id="UP001500929">
    <property type="component" value="Unassembled WGS sequence"/>
</dbReference>
<keyword evidence="6 8" id="KW-0560">Oxidoreductase</keyword>
<dbReference type="InterPro" id="IPR015421">
    <property type="entry name" value="PyrdxlP-dep_Trfase_major"/>
</dbReference>
<dbReference type="InterPro" id="IPR049316">
    <property type="entry name" value="GDC-P_C"/>
</dbReference>